<feature type="transmembrane region" description="Helical" evidence="8">
    <location>
        <begin position="200"/>
        <end position="220"/>
    </location>
</feature>
<organism evidence="10 11">
    <name type="scientific">Brassica rapa subsp. trilocularis</name>
    <dbReference type="NCBI Taxonomy" id="1813537"/>
    <lineage>
        <taxon>Eukaryota</taxon>
        <taxon>Viridiplantae</taxon>
        <taxon>Streptophyta</taxon>
        <taxon>Embryophyta</taxon>
        <taxon>Tracheophyta</taxon>
        <taxon>Spermatophyta</taxon>
        <taxon>Magnoliopsida</taxon>
        <taxon>eudicotyledons</taxon>
        <taxon>Gunneridae</taxon>
        <taxon>Pentapetalae</taxon>
        <taxon>rosids</taxon>
        <taxon>malvids</taxon>
        <taxon>Brassicales</taxon>
        <taxon>Brassicaceae</taxon>
        <taxon>Brassiceae</taxon>
        <taxon>Brassica</taxon>
    </lineage>
</organism>
<keyword evidence="5 8" id="KW-1133">Transmembrane helix</keyword>
<keyword evidence="6 8" id="KW-0472">Membrane</keyword>
<evidence type="ECO:0000256" key="3">
    <source>
        <dbReference type="ARBA" id="ARBA00022801"/>
    </source>
</evidence>
<dbReference type="EMBL" id="JADBGQ010000009">
    <property type="protein sequence ID" value="KAG5379751.1"/>
    <property type="molecule type" value="Genomic_DNA"/>
</dbReference>
<dbReference type="InterPro" id="IPR000326">
    <property type="entry name" value="PAP2/HPO"/>
</dbReference>
<dbReference type="InterPro" id="IPR036938">
    <property type="entry name" value="PAP2/HPO_sf"/>
</dbReference>
<accession>A0ABQ7L1W0</accession>
<feature type="transmembrane region" description="Helical" evidence="8">
    <location>
        <begin position="6"/>
        <end position="25"/>
    </location>
</feature>
<comment type="caution">
    <text evidence="10">The sequence shown here is derived from an EMBL/GenBank/DDBJ whole genome shotgun (WGS) entry which is preliminary data.</text>
</comment>
<name>A0ABQ7L1W0_BRACM</name>
<evidence type="ECO:0000259" key="9">
    <source>
        <dbReference type="Pfam" id="PF01569"/>
    </source>
</evidence>
<evidence type="ECO:0000256" key="2">
    <source>
        <dbReference type="ARBA" id="ARBA00022692"/>
    </source>
</evidence>
<dbReference type="Proteomes" id="UP000823674">
    <property type="component" value="Chromosome A07"/>
</dbReference>
<evidence type="ECO:0000313" key="10">
    <source>
        <dbReference type="EMBL" id="KAG5379751.1"/>
    </source>
</evidence>
<evidence type="ECO:0000313" key="11">
    <source>
        <dbReference type="Proteomes" id="UP000823674"/>
    </source>
</evidence>
<dbReference type="Pfam" id="PF01569">
    <property type="entry name" value="PAP2"/>
    <property type="match status" value="1"/>
</dbReference>
<keyword evidence="3" id="KW-0378">Hydrolase</keyword>
<comment type="similarity">
    <text evidence="7">Belongs to the type 2 lipid phosphate phosphatase family.</text>
</comment>
<protein>
    <recommendedName>
        <fullName evidence="9">Phosphatidic acid phosphatase type 2/haloperoxidase domain-containing protein</fullName>
    </recommendedName>
</protein>
<sequence length="412" mass="45801">MEGSGTWQGLILVSIVTWICLSSYLKLTQKVRSLVQPWVARQVVGGVPLILQIQKHQSGVLDAFFSGLSCVVSVPFYTAFLPLLFWVTSKSETLDIEMAYYCVDRIVILMLSLQSGHGRLARQMTLLIAFCDYLGNCIKLTMASTDEAFCEQYTTPYLLHYVLSSFEHEDASIQYYGFALACLLVAVIAFGRIYLGMHSVVDIIAGLAIGVLTLGLWLTVNENIDDFITSKQNVSSFWTALSFLLLFAYPTPENPTPSYEYHTAFTGVALGIVTGVQQTYSQFHHEGAPRIFSPELPVTAYLGRVVMGIPTILLVKFCSKSLAKWILPTVSNTLGIPIRSTTYIPKLKLDKGYANGKNTDETKNSVGYSQKLCDFLNQDSFDIDTGIRFVQYAGLAWSVVDLVPSMFSYFNL</sequence>
<evidence type="ECO:0000256" key="7">
    <source>
        <dbReference type="ARBA" id="ARBA00038324"/>
    </source>
</evidence>
<dbReference type="Gene3D" id="1.20.144.10">
    <property type="entry name" value="Phosphatidic acid phosphatase type 2/haloperoxidase"/>
    <property type="match status" value="1"/>
</dbReference>
<keyword evidence="4" id="KW-0256">Endoplasmic reticulum</keyword>
<gene>
    <name evidence="10" type="primary">A07p030300.1_BraROA</name>
    <name evidence="10" type="ORF">IGI04_027593</name>
</gene>
<keyword evidence="11" id="KW-1185">Reference proteome</keyword>
<evidence type="ECO:0000256" key="1">
    <source>
        <dbReference type="ARBA" id="ARBA00004477"/>
    </source>
</evidence>
<evidence type="ECO:0000256" key="4">
    <source>
        <dbReference type="ARBA" id="ARBA00022824"/>
    </source>
</evidence>
<keyword evidence="2 8" id="KW-0812">Transmembrane</keyword>
<evidence type="ECO:0000256" key="5">
    <source>
        <dbReference type="ARBA" id="ARBA00022989"/>
    </source>
</evidence>
<reference evidence="10 11" key="1">
    <citation type="submission" date="2021-03" db="EMBL/GenBank/DDBJ databases">
        <authorList>
            <person name="King G.J."/>
            <person name="Bancroft I."/>
            <person name="Baten A."/>
            <person name="Bloomfield J."/>
            <person name="Borpatragohain P."/>
            <person name="He Z."/>
            <person name="Irish N."/>
            <person name="Irwin J."/>
            <person name="Liu K."/>
            <person name="Mauleon R.P."/>
            <person name="Moore J."/>
            <person name="Morris R."/>
            <person name="Ostergaard L."/>
            <person name="Wang B."/>
            <person name="Wells R."/>
        </authorList>
    </citation>
    <scope>NUCLEOTIDE SEQUENCE [LARGE SCALE GENOMIC DNA]</scope>
    <source>
        <strain evidence="10">R-o-18</strain>
        <tissue evidence="10">Leaf</tissue>
    </source>
</reference>
<dbReference type="SUPFAM" id="SSF48317">
    <property type="entry name" value="Acid phosphatase/Vanadium-dependent haloperoxidase"/>
    <property type="match status" value="1"/>
</dbReference>
<evidence type="ECO:0000256" key="8">
    <source>
        <dbReference type="SAM" id="Phobius"/>
    </source>
</evidence>
<comment type="subcellular location">
    <subcellularLocation>
        <location evidence="1">Endoplasmic reticulum membrane</location>
        <topology evidence="1">Multi-pass membrane protein</topology>
    </subcellularLocation>
</comment>
<dbReference type="PANTHER" id="PTHR14969:SF28">
    <property type="entry name" value="DIHYDROSPHINGOSINE 1-PHOSPHATE PHOSPHATASE LCB3-RELATED"/>
    <property type="match status" value="1"/>
</dbReference>
<dbReference type="PANTHER" id="PTHR14969">
    <property type="entry name" value="SPHINGOSINE-1-PHOSPHATE PHOSPHOHYDROLASE"/>
    <property type="match status" value="1"/>
</dbReference>
<evidence type="ECO:0000256" key="6">
    <source>
        <dbReference type="ARBA" id="ARBA00023136"/>
    </source>
</evidence>
<feature type="domain" description="Phosphatidic acid phosphatase type 2/haloperoxidase" evidence="9">
    <location>
        <begin position="170"/>
        <end position="221"/>
    </location>
</feature>
<feature type="transmembrane region" description="Helical" evidence="8">
    <location>
        <begin position="63"/>
        <end position="86"/>
    </location>
</feature>
<feature type="transmembrane region" description="Helical" evidence="8">
    <location>
        <begin position="175"/>
        <end position="194"/>
    </location>
</feature>
<proteinExistence type="inferred from homology"/>